<evidence type="ECO:0000256" key="1">
    <source>
        <dbReference type="SAM" id="MobiDB-lite"/>
    </source>
</evidence>
<dbReference type="AlphaFoldDB" id="A0A4Y6ULE0"/>
<dbReference type="Proteomes" id="UP000316313">
    <property type="component" value="Chromosome"/>
</dbReference>
<dbReference type="EMBL" id="CP038141">
    <property type="protein sequence ID" value="QDH17276.1"/>
    <property type="molecule type" value="Genomic_DNA"/>
</dbReference>
<dbReference type="OrthoDB" id="7271479at2"/>
<keyword evidence="4" id="KW-1185">Reference proteome</keyword>
<dbReference type="RefSeq" id="WP_141461065.1">
    <property type="nucleotide sequence ID" value="NZ_CP038141.1"/>
</dbReference>
<feature type="region of interest" description="Disordered" evidence="1">
    <location>
        <begin position="30"/>
        <end position="61"/>
    </location>
</feature>
<proteinExistence type="predicted"/>
<feature type="signal peptide" evidence="2">
    <location>
        <begin position="1"/>
        <end position="31"/>
    </location>
</feature>
<dbReference type="KEGG" id="ssam:E3D00_06675"/>
<sequence>MMIPQILPRSSLAVIALAFSAMTFSSHTATAASHHSKGHHRHSRYSAGNENGPAPVILSAHPGTKLDADARKLSADDLADAAKHHDHPAVLVGSAPLSSKKSDEALFVQLQSAGMCGSAGCTTSVYLWHNNNWVTALDGINGDISVLPTKHKGMKDLLVGRNDRWIWNGHEYQDTLNAPPVPKSH</sequence>
<evidence type="ECO:0000313" key="3">
    <source>
        <dbReference type="EMBL" id="QDH17276.1"/>
    </source>
</evidence>
<name>A0A4Y6ULE0_9PROT</name>
<accession>A0A4Y6ULE0</accession>
<keyword evidence="2" id="KW-0732">Signal</keyword>
<gene>
    <name evidence="3" type="ORF">E3D00_06675</name>
</gene>
<feature type="chain" id="PRO_5021217367" evidence="2">
    <location>
        <begin position="32"/>
        <end position="185"/>
    </location>
</feature>
<evidence type="ECO:0000313" key="4">
    <source>
        <dbReference type="Proteomes" id="UP000316313"/>
    </source>
</evidence>
<protein>
    <submittedName>
        <fullName evidence="3">Uncharacterized protein</fullName>
    </submittedName>
</protein>
<evidence type="ECO:0000256" key="2">
    <source>
        <dbReference type="SAM" id="SignalP"/>
    </source>
</evidence>
<reference evidence="3 4" key="1">
    <citation type="submission" date="2019-03" db="EMBL/GenBank/DDBJ databases">
        <title>The complete genome sequence of Swingsia samuiensis NBRC107927(T).</title>
        <authorList>
            <person name="Chua K.-O."/>
            <person name="Chan K.-G."/>
            <person name="See-Too W.-S."/>
        </authorList>
    </citation>
    <scope>NUCLEOTIDE SEQUENCE [LARGE SCALE GENOMIC DNA]</scope>
    <source>
        <strain evidence="3 4">AH83</strain>
    </source>
</reference>
<organism evidence="3 4">
    <name type="scientific">Swingsia samuiensis</name>
    <dbReference type="NCBI Taxonomy" id="1293412"/>
    <lineage>
        <taxon>Bacteria</taxon>
        <taxon>Pseudomonadati</taxon>
        <taxon>Pseudomonadota</taxon>
        <taxon>Alphaproteobacteria</taxon>
        <taxon>Acetobacterales</taxon>
        <taxon>Acetobacteraceae</taxon>
        <taxon>Swingsia</taxon>
    </lineage>
</organism>
<feature type="compositionally biased region" description="Basic residues" evidence="1">
    <location>
        <begin position="34"/>
        <end position="44"/>
    </location>
</feature>